<feature type="compositionally biased region" description="Basic residues" evidence="6">
    <location>
        <begin position="554"/>
        <end position="567"/>
    </location>
</feature>
<dbReference type="InterPro" id="IPR013087">
    <property type="entry name" value="Znf_C2H2_type"/>
</dbReference>
<evidence type="ECO:0000259" key="7">
    <source>
        <dbReference type="PROSITE" id="PS50157"/>
    </source>
</evidence>
<evidence type="ECO:0000256" key="1">
    <source>
        <dbReference type="ARBA" id="ARBA00022723"/>
    </source>
</evidence>
<feature type="domain" description="C2H2-type" evidence="7">
    <location>
        <begin position="348"/>
        <end position="376"/>
    </location>
</feature>
<dbReference type="PROSITE" id="PS50157">
    <property type="entry name" value="ZINC_FINGER_C2H2_2"/>
    <property type="match status" value="7"/>
</dbReference>
<keyword evidence="2" id="KW-0677">Repeat</keyword>
<evidence type="ECO:0000256" key="2">
    <source>
        <dbReference type="ARBA" id="ARBA00022737"/>
    </source>
</evidence>
<gene>
    <name evidence="8" type="ORF">IPOD504_LOCUS9672</name>
</gene>
<dbReference type="Proteomes" id="UP000837857">
    <property type="component" value="Chromosome 23"/>
</dbReference>
<evidence type="ECO:0000256" key="3">
    <source>
        <dbReference type="ARBA" id="ARBA00022771"/>
    </source>
</evidence>
<feature type="compositionally biased region" description="Polar residues" evidence="6">
    <location>
        <begin position="611"/>
        <end position="627"/>
    </location>
</feature>
<keyword evidence="1" id="KW-0479">Metal-binding</keyword>
<feature type="domain" description="C2H2-type" evidence="7">
    <location>
        <begin position="417"/>
        <end position="444"/>
    </location>
</feature>
<evidence type="ECO:0000313" key="9">
    <source>
        <dbReference type="Proteomes" id="UP000837857"/>
    </source>
</evidence>
<dbReference type="SMART" id="SM00355">
    <property type="entry name" value="ZnF_C2H2"/>
    <property type="match status" value="9"/>
</dbReference>
<organism evidence="8 9">
    <name type="scientific">Iphiclides podalirius</name>
    <name type="common">scarce swallowtail</name>
    <dbReference type="NCBI Taxonomy" id="110791"/>
    <lineage>
        <taxon>Eukaryota</taxon>
        <taxon>Metazoa</taxon>
        <taxon>Ecdysozoa</taxon>
        <taxon>Arthropoda</taxon>
        <taxon>Hexapoda</taxon>
        <taxon>Insecta</taxon>
        <taxon>Pterygota</taxon>
        <taxon>Neoptera</taxon>
        <taxon>Endopterygota</taxon>
        <taxon>Lepidoptera</taxon>
        <taxon>Glossata</taxon>
        <taxon>Ditrysia</taxon>
        <taxon>Papilionoidea</taxon>
        <taxon>Papilionidae</taxon>
        <taxon>Papilioninae</taxon>
        <taxon>Iphiclides</taxon>
    </lineage>
</organism>
<dbReference type="Pfam" id="PF13912">
    <property type="entry name" value="zf-C2H2_6"/>
    <property type="match status" value="1"/>
</dbReference>
<evidence type="ECO:0000256" key="5">
    <source>
        <dbReference type="PROSITE-ProRule" id="PRU00042"/>
    </source>
</evidence>
<dbReference type="Pfam" id="PF00096">
    <property type="entry name" value="zf-C2H2"/>
    <property type="match status" value="3"/>
</dbReference>
<keyword evidence="4" id="KW-0862">Zinc</keyword>
<feature type="region of interest" description="Disordered" evidence="6">
    <location>
        <begin position="610"/>
        <end position="635"/>
    </location>
</feature>
<dbReference type="PANTHER" id="PTHR24408">
    <property type="entry name" value="ZINC FINGER PROTEIN"/>
    <property type="match status" value="1"/>
</dbReference>
<feature type="domain" description="C2H2-type" evidence="7">
    <location>
        <begin position="389"/>
        <end position="416"/>
    </location>
</feature>
<dbReference type="Gene3D" id="3.30.160.60">
    <property type="entry name" value="Classic Zinc Finger"/>
    <property type="match status" value="6"/>
</dbReference>
<keyword evidence="3 5" id="KW-0863">Zinc-finger</keyword>
<name>A0ABN8IN63_9NEOP</name>
<evidence type="ECO:0000313" key="8">
    <source>
        <dbReference type="EMBL" id="CAH2056459.1"/>
    </source>
</evidence>
<feature type="domain" description="C2H2-type" evidence="7">
    <location>
        <begin position="223"/>
        <end position="251"/>
    </location>
</feature>
<sequence>MCARAFRDAGNAEVGLVALLALREAGNMCARAFKDAGIPEIGLTALLEHASKSKECMEQFSPAVKEENEVSVQLSPTSGLVTHTMAVVARSPRASPPGGEALLAPLADHARPLIRVVEIEKAFRCEYCEDVFYLEDALNSHRAIHKGVKNPFTCHICKVSFATYSRCTTHKTTHGFYKRSLAECQKRAGGAGVGDAPAGVGAGAGPAATGILGYGGFPVVKHFLCEDCGRSYLHWTYLQVHRRMKHANENFLYKCNQCGLTFPNSWSVAYHRKKIHGKSGPEDGGGTTKIARDDYRIPCRDCSEVLPNKTALYAHRQKEHSDMTLSMSDDQSCTGAEVRARAPPLRATSCCKCGHNFSEPSALQRHLKEVHGHEGESRGGGGGGGGGPHACAVCGRAFRSASVRNEHLRVHTGERPYPCDVCGVAFRRSTAMRNHRLIHSGVRAWPCPRCPKRFRIRSDLRTHLRLKHPTRLVVIEIAGLNPTHEEVMQHLRENNVTQGRILEITKMSFEKGSTSIVPTNARALSLLSAVPLTKVTCEPAQINTVSTDAGLPARRGRGIAKNPRRPRMPQGSNDDTDQDSNPYTAPVEPNAEELGGLNVQLMLRDGLLLQMENTGGSEPPQWSSLPDHSSETADK</sequence>
<feature type="domain" description="C2H2-type" evidence="7">
    <location>
        <begin position="123"/>
        <end position="150"/>
    </location>
</feature>
<feature type="non-terminal residue" evidence="8">
    <location>
        <position position="635"/>
    </location>
</feature>
<proteinExistence type="predicted"/>
<protein>
    <recommendedName>
        <fullName evidence="7">C2H2-type domain-containing protein</fullName>
    </recommendedName>
</protein>
<feature type="domain" description="C2H2-type" evidence="7">
    <location>
        <begin position="445"/>
        <end position="468"/>
    </location>
</feature>
<feature type="region of interest" description="Disordered" evidence="6">
    <location>
        <begin position="546"/>
        <end position="594"/>
    </location>
</feature>
<reference evidence="8" key="1">
    <citation type="submission" date="2022-03" db="EMBL/GenBank/DDBJ databases">
        <authorList>
            <person name="Martin H S."/>
        </authorList>
    </citation>
    <scope>NUCLEOTIDE SEQUENCE</scope>
</reference>
<feature type="domain" description="C2H2-type" evidence="7">
    <location>
        <begin position="253"/>
        <end position="281"/>
    </location>
</feature>
<dbReference type="EMBL" id="OW152835">
    <property type="protein sequence ID" value="CAH2056459.1"/>
    <property type="molecule type" value="Genomic_DNA"/>
</dbReference>
<dbReference type="PANTHER" id="PTHR24408:SF58">
    <property type="entry name" value="TRANSCRIPTION FACTOR (TFIIIA), PUTATIVE (AFU_ORTHOLOGUE AFUA_1G05150)-RELATED"/>
    <property type="match status" value="1"/>
</dbReference>
<accession>A0ABN8IN63</accession>
<evidence type="ECO:0000256" key="6">
    <source>
        <dbReference type="SAM" id="MobiDB-lite"/>
    </source>
</evidence>
<dbReference type="PROSITE" id="PS00028">
    <property type="entry name" value="ZINC_FINGER_C2H2_1"/>
    <property type="match status" value="9"/>
</dbReference>
<dbReference type="InterPro" id="IPR036236">
    <property type="entry name" value="Znf_C2H2_sf"/>
</dbReference>
<dbReference type="SUPFAM" id="SSF57667">
    <property type="entry name" value="beta-beta-alpha zinc fingers"/>
    <property type="match status" value="4"/>
</dbReference>
<evidence type="ECO:0000256" key="4">
    <source>
        <dbReference type="ARBA" id="ARBA00022833"/>
    </source>
</evidence>
<keyword evidence="9" id="KW-1185">Reference proteome</keyword>